<reference evidence="3 4" key="1">
    <citation type="journal article" date="2017" name="Curr. Biol.">
        <title>Genome architecture and evolution of a unichromosomal asexual nematode.</title>
        <authorList>
            <person name="Fradin H."/>
            <person name="Zegar C."/>
            <person name="Gutwein M."/>
            <person name="Lucas J."/>
            <person name="Kovtun M."/>
            <person name="Corcoran D."/>
            <person name="Baugh L.R."/>
            <person name="Kiontke K."/>
            <person name="Gunsalus K."/>
            <person name="Fitch D.H."/>
            <person name="Piano F."/>
        </authorList>
    </citation>
    <scope>NUCLEOTIDE SEQUENCE [LARGE SCALE GENOMIC DNA]</scope>
    <source>
        <strain evidence="3">PF1309</strain>
    </source>
</reference>
<feature type="compositionally biased region" description="Basic and acidic residues" evidence="1">
    <location>
        <begin position="63"/>
        <end position="82"/>
    </location>
</feature>
<dbReference type="OrthoDB" id="297496at2759"/>
<keyword evidence="2" id="KW-1133">Transmembrane helix</keyword>
<evidence type="ECO:0000256" key="2">
    <source>
        <dbReference type="SAM" id="Phobius"/>
    </source>
</evidence>
<accession>A0A2A2KDA5</accession>
<dbReference type="EMBL" id="LIAE01008909">
    <property type="protein sequence ID" value="PAV71848.1"/>
    <property type="molecule type" value="Genomic_DNA"/>
</dbReference>
<evidence type="ECO:0000313" key="3">
    <source>
        <dbReference type="EMBL" id="PAV71848.1"/>
    </source>
</evidence>
<gene>
    <name evidence="3" type="ORF">WR25_12472</name>
</gene>
<sequence length="98" mass="12171">MFRIFSRLKWVYQKFKVSTWLPFIILLSYTLLGAAIFRAFESENDNESRKKYKQFVNDSMDQNEVKKRMKDEREEECQDKQQRQRRPLRCPSVWFHDR</sequence>
<keyword evidence="2" id="KW-0472">Membrane</keyword>
<dbReference type="AlphaFoldDB" id="A0A2A2KDA5"/>
<dbReference type="Proteomes" id="UP000218231">
    <property type="component" value="Unassembled WGS sequence"/>
</dbReference>
<comment type="caution">
    <text evidence="3">The sequence shown here is derived from an EMBL/GenBank/DDBJ whole genome shotgun (WGS) entry which is preliminary data.</text>
</comment>
<keyword evidence="4" id="KW-1185">Reference proteome</keyword>
<proteinExistence type="predicted"/>
<protein>
    <submittedName>
        <fullName evidence="3">Uncharacterized protein</fullName>
    </submittedName>
</protein>
<dbReference type="Gene3D" id="1.10.287.70">
    <property type="match status" value="1"/>
</dbReference>
<evidence type="ECO:0000256" key="1">
    <source>
        <dbReference type="SAM" id="MobiDB-lite"/>
    </source>
</evidence>
<feature type="region of interest" description="Disordered" evidence="1">
    <location>
        <begin position="58"/>
        <end position="98"/>
    </location>
</feature>
<organism evidence="3 4">
    <name type="scientific">Diploscapter pachys</name>
    <dbReference type="NCBI Taxonomy" id="2018661"/>
    <lineage>
        <taxon>Eukaryota</taxon>
        <taxon>Metazoa</taxon>
        <taxon>Ecdysozoa</taxon>
        <taxon>Nematoda</taxon>
        <taxon>Chromadorea</taxon>
        <taxon>Rhabditida</taxon>
        <taxon>Rhabditina</taxon>
        <taxon>Rhabditomorpha</taxon>
        <taxon>Rhabditoidea</taxon>
        <taxon>Rhabditidae</taxon>
        <taxon>Diploscapter</taxon>
    </lineage>
</organism>
<feature type="transmembrane region" description="Helical" evidence="2">
    <location>
        <begin position="20"/>
        <end position="40"/>
    </location>
</feature>
<name>A0A2A2KDA5_9BILA</name>
<keyword evidence="2" id="KW-0812">Transmembrane</keyword>
<evidence type="ECO:0000313" key="4">
    <source>
        <dbReference type="Proteomes" id="UP000218231"/>
    </source>
</evidence>